<accession>A0ABU5L8P4</accession>
<dbReference type="SUPFAM" id="SSF160443">
    <property type="entry name" value="SMR domain-like"/>
    <property type="match status" value="1"/>
</dbReference>
<sequence length="149" mass="17248">MQKESWEHFFENVKPLKTPTDNHCINEFSVAHHITRKVTFVKQNEFDNTKVEDVSLNKRSIDLHDHTISQAYEALCLFFKRYKSCSGALIVITGKGSRTGEESIKDSFIKWSRHGTLSKLFTQIIPIKDCRGQVGSFKVFLKKNQKEII</sequence>
<proteinExistence type="predicted"/>
<dbReference type="GO" id="GO:0004519">
    <property type="term" value="F:endonuclease activity"/>
    <property type="evidence" value="ECO:0007669"/>
    <property type="project" value="UniProtKB-KW"/>
</dbReference>
<dbReference type="EMBL" id="JARGYT010000055">
    <property type="protein sequence ID" value="MDZ5762497.1"/>
    <property type="molecule type" value="Genomic_DNA"/>
</dbReference>
<keyword evidence="1" id="KW-0255">Endonuclease</keyword>
<keyword evidence="1" id="KW-0540">Nuclease</keyword>
<protein>
    <submittedName>
        <fullName evidence="1">Smr/MutS family endonuclease</fullName>
    </submittedName>
</protein>
<comment type="caution">
    <text evidence="1">The sequence shown here is derived from an EMBL/GenBank/DDBJ whole genome shotgun (WGS) entry which is preliminary data.</text>
</comment>
<reference evidence="1 2" key="1">
    <citation type="submission" date="2023-02" db="EMBL/GenBank/DDBJ databases">
        <title>Host association and intracellularity evolved multiple times independently in the Rickettsiales.</title>
        <authorList>
            <person name="Castelli M."/>
            <person name="Nardi T."/>
            <person name="Gammuto L."/>
            <person name="Bellinzona G."/>
            <person name="Sabaneyeva E."/>
            <person name="Potekhin A."/>
            <person name="Serra V."/>
            <person name="Petroni G."/>
            <person name="Sassera D."/>
        </authorList>
    </citation>
    <scope>NUCLEOTIDE SEQUENCE [LARGE SCALE GENOMIC DNA]</scope>
    <source>
        <strain evidence="1 2">BOD18</strain>
    </source>
</reference>
<dbReference type="Gene3D" id="3.30.1370.110">
    <property type="match status" value="1"/>
</dbReference>
<keyword evidence="1" id="KW-0378">Hydrolase</keyword>
<evidence type="ECO:0000313" key="2">
    <source>
        <dbReference type="Proteomes" id="UP001293791"/>
    </source>
</evidence>
<dbReference type="InterPro" id="IPR036063">
    <property type="entry name" value="Smr_dom_sf"/>
</dbReference>
<keyword evidence="2" id="KW-1185">Reference proteome</keyword>
<evidence type="ECO:0000313" key="1">
    <source>
        <dbReference type="EMBL" id="MDZ5762497.1"/>
    </source>
</evidence>
<dbReference type="RefSeq" id="WP_322497962.1">
    <property type="nucleotide sequence ID" value="NZ_JARGYT010000055.1"/>
</dbReference>
<name>A0ABU5L8P4_9RICK</name>
<dbReference type="Proteomes" id="UP001293791">
    <property type="component" value="Unassembled WGS sequence"/>
</dbReference>
<organism evidence="1 2">
    <name type="scientific">Candidatus Cyrtobacter comes</name>
    <dbReference type="NCBI Taxonomy" id="675776"/>
    <lineage>
        <taxon>Bacteria</taxon>
        <taxon>Pseudomonadati</taxon>
        <taxon>Pseudomonadota</taxon>
        <taxon>Alphaproteobacteria</taxon>
        <taxon>Rickettsiales</taxon>
        <taxon>Candidatus Midichloriaceae</taxon>
        <taxon>Candidatus Cyrtobacter</taxon>
    </lineage>
</organism>
<gene>
    <name evidence="1" type="ORF">Cyrtocomes_00884</name>
</gene>